<evidence type="ECO:0000256" key="3">
    <source>
        <dbReference type="ARBA" id="ARBA00022478"/>
    </source>
</evidence>
<dbReference type="GO" id="GO:0005736">
    <property type="term" value="C:RNA polymerase I complex"/>
    <property type="evidence" value="ECO:0007669"/>
    <property type="project" value="TreeGrafter"/>
</dbReference>
<dbReference type="InterPro" id="IPR022842">
    <property type="entry name" value="RNAP_Rpo3/Rpb3/RPAC1"/>
</dbReference>
<dbReference type="PANTHER" id="PTHR11800">
    <property type="entry name" value="DNA-DIRECTED RNA POLYMERASE"/>
    <property type="match status" value="1"/>
</dbReference>
<comment type="subcellular location">
    <subcellularLocation>
        <location evidence="1">Nucleus</location>
    </subcellularLocation>
</comment>
<protein>
    <recommendedName>
        <fullName evidence="2">DNA-directed RNA polymerases I and III subunit RPAC1</fullName>
    </recommendedName>
</protein>
<feature type="region of interest" description="Disordered" evidence="7">
    <location>
        <begin position="1"/>
        <end position="33"/>
    </location>
</feature>
<dbReference type="GO" id="GO:0046983">
    <property type="term" value="F:protein dimerization activity"/>
    <property type="evidence" value="ECO:0007669"/>
    <property type="project" value="InterPro"/>
</dbReference>
<keyword evidence="10" id="KW-1185">Reference proteome</keyword>
<dbReference type="GO" id="GO:0005666">
    <property type="term" value="C:RNA polymerase III complex"/>
    <property type="evidence" value="ECO:0007669"/>
    <property type="project" value="TreeGrafter"/>
</dbReference>
<dbReference type="PANTHER" id="PTHR11800:SF13">
    <property type="entry name" value="DNA-DIRECTED RNA POLYMERASES I AND III SUBUNIT RPAC1"/>
    <property type="match status" value="1"/>
</dbReference>
<dbReference type="Proteomes" id="UP000800092">
    <property type="component" value="Unassembled WGS sequence"/>
</dbReference>
<evidence type="ECO:0000256" key="2">
    <source>
        <dbReference type="ARBA" id="ARBA00022083"/>
    </source>
</evidence>
<evidence type="ECO:0000256" key="4">
    <source>
        <dbReference type="ARBA" id="ARBA00023163"/>
    </source>
</evidence>
<evidence type="ECO:0000256" key="5">
    <source>
        <dbReference type="ARBA" id="ARBA00023242"/>
    </source>
</evidence>
<dbReference type="InterPro" id="IPR033901">
    <property type="entry name" value="RNAPI/III_AC40"/>
</dbReference>
<evidence type="ECO:0000256" key="1">
    <source>
        <dbReference type="ARBA" id="ARBA00004123"/>
    </source>
</evidence>
<comment type="similarity">
    <text evidence="6">Belongs to the archaeal Rpo3/eukaryotic RPB3 RNA polymerase subunit family.</text>
</comment>
<dbReference type="CDD" id="cd07032">
    <property type="entry name" value="RNAP_I_II_AC40"/>
    <property type="match status" value="1"/>
</dbReference>
<dbReference type="Pfam" id="PF01193">
    <property type="entry name" value="RNA_pol_L"/>
    <property type="match status" value="1"/>
</dbReference>
<dbReference type="InterPro" id="IPR036643">
    <property type="entry name" value="RNApol_insert_sf"/>
</dbReference>
<name>A0A6A6H8J2_VIRVR</name>
<sequence length="381" mass="42828">MPGPSQKELDRRKRVGVNKHTVSNVSSTDFPGHYPGEDHSFNINQFIKNCTIQFHQRSPSQSVFSLIGIDTSIANALRRILLSEIPTLAIEDVFVYNNTSIIADEVLAHRLGLIPLRIANAEGLKSMQWYFKRPSDEAEQAELPENFQESIPTADNCVVLTLKASCSWRNDGKKRWEQGEREPTRLYEGSNVYAHQLEFDGHGRQPDVLGNVEPVNPDILVAKMRPGQILDLRLHCYKGIGKDHAKFSPVATASYRLLPTIDILQPILGQEARKFARCFPKGVIGIETVSGADANRDSGYAGHEGEEKAVVKDTFNDTVSRECLRHDEFKDKVRLGRVRDHFIFSVESTGQFESAELFVEAAKVLKGKCARFRGNLQQLIR</sequence>
<dbReference type="InterPro" id="IPR001514">
    <property type="entry name" value="DNA-dir_RNA_pol_30-40kDasu_CS"/>
</dbReference>
<dbReference type="FunFam" id="3.30.1360.10:FF:000005">
    <property type="entry name" value="Dna-directed rna polymerases i and iii subunit"/>
    <property type="match status" value="1"/>
</dbReference>
<dbReference type="GO" id="GO:0003677">
    <property type="term" value="F:DNA binding"/>
    <property type="evidence" value="ECO:0007669"/>
    <property type="project" value="InterPro"/>
</dbReference>
<feature type="domain" description="DNA-directed RNA polymerase RpoA/D/Rpb3-type" evidence="8">
    <location>
        <begin position="61"/>
        <end position="375"/>
    </location>
</feature>
<dbReference type="GO" id="GO:0003899">
    <property type="term" value="F:DNA-directed RNA polymerase activity"/>
    <property type="evidence" value="ECO:0007669"/>
    <property type="project" value="InterPro"/>
</dbReference>
<organism evidence="9 10">
    <name type="scientific">Viridothelium virens</name>
    <name type="common">Speckled blister lichen</name>
    <name type="synonym">Trypethelium virens</name>
    <dbReference type="NCBI Taxonomy" id="1048519"/>
    <lineage>
        <taxon>Eukaryota</taxon>
        <taxon>Fungi</taxon>
        <taxon>Dikarya</taxon>
        <taxon>Ascomycota</taxon>
        <taxon>Pezizomycotina</taxon>
        <taxon>Dothideomycetes</taxon>
        <taxon>Dothideomycetes incertae sedis</taxon>
        <taxon>Trypetheliales</taxon>
        <taxon>Trypetheliaceae</taxon>
        <taxon>Viridothelium</taxon>
    </lineage>
</organism>
<evidence type="ECO:0000313" key="10">
    <source>
        <dbReference type="Proteomes" id="UP000800092"/>
    </source>
</evidence>
<dbReference type="GO" id="GO:0055029">
    <property type="term" value="C:nuclear DNA-directed RNA polymerase complex"/>
    <property type="evidence" value="ECO:0007669"/>
    <property type="project" value="UniProtKB-ARBA"/>
</dbReference>
<keyword evidence="5" id="KW-0539">Nucleus</keyword>
<dbReference type="InterPro" id="IPR011263">
    <property type="entry name" value="DNA-dir_RNA_pol_RpoA/D/Rpb3"/>
</dbReference>
<proteinExistence type="inferred from homology"/>
<dbReference type="Gene3D" id="3.30.1360.10">
    <property type="entry name" value="RNA polymerase, RBP11-like subunit"/>
    <property type="match status" value="1"/>
</dbReference>
<dbReference type="EMBL" id="ML991798">
    <property type="protein sequence ID" value="KAF2234444.1"/>
    <property type="molecule type" value="Genomic_DNA"/>
</dbReference>
<dbReference type="AlphaFoldDB" id="A0A6A6H8J2"/>
<evidence type="ECO:0000256" key="7">
    <source>
        <dbReference type="SAM" id="MobiDB-lite"/>
    </source>
</evidence>
<accession>A0A6A6H8J2</accession>
<evidence type="ECO:0000259" key="8">
    <source>
        <dbReference type="SMART" id="SM00662"/>
    </source>
</evidence>
<dbReference type="Pfam" id="PF01000">
    <property type="entry name" value="RNA_pol_A_bac"/>
    <property type="match status" value="1"/>
</dbReference>
<feature type="compositionally biased region" description="Polar residues" evidence="7">
    <location>
        <begin position="20"/>
        <end position="29"/>
    </location>
</feature>
<evidence type="ECO:0000256" key="6">
    <source>
        <dbReference type="ARBA" id="ARBA00025804"/>
    </source>
</evidence>
<keyword evidence="3 9" id="KW-0240">DNA-directed RNA polymerase</keyword>
<dbReference type="InterPro" id="IPR050518">
    <property type="entry name" value="Rpo3/RPB3_RNA_Pol_subunit"/>
</dbReference>
<dbReference type="Gene3D" id="2.170.120.12">
    <property type="entry name" value="DNA-directed RNA polymerase, insert domain"/>
    <property type="match status" value="1"/>
</dbReference>
<keyword evidence="4" id="KW-0804">Transcription</keyword>
<dbReference type="HAMAP" id="MF_00320">
    <property type="entry name" value="RNApol_arch_Rpo3"/>
    <property type="match status" value="1"/>
</dbReference>
<dbReference type="SUPFAM" id="SSF56553">
    <property type="entry name" value="Insert subdomain of RNA polymerase alpha subunit"/>
    <property type="match status" value="1"/>
</dbReference>
<dbReference type="SMART" id="SM00662">
    <property type="entry name" value="RPOLD"/>
    <property type="match status" value="1"/>
</dbReference>
<dbReference type="InterPro" id="IPR036603">
    <property type="entry name" value="RBP11-like"/>
</dbReference>
<reference evidence="9" key="1">
    <citation type="journal article" date="2020" name="Stud. Mycol.">
        <title>101 Dothideomycetes genomes: a test case for predicting lifestyles and emergence of pathogens.</title>
        <authorList>
            <person name="Haridas S."/>
            <person name="Albert R."/>
            <person name="Binder M."/>
            <person name="Bloem J."/>
            <person name="Labutti K."/>
            <person name="Salamov A."/>
            <person name="Andreopoulos B."/>
            <person name="Baker S."/>
            <person name="Barry K."/>
            <person name="Bills G."/>
            <person name="Bluhm B."/>
            <person name="Cannon C."/>
            <person name="Castanera R."/>
            <person name="Culley D."/>
            <person name="Daum C."/>
            <person name="Ezra D."/>
            <person name="Gonzalez J."/>
            <person name="Henrissat B."/>
            <person name="Kuo A."/>
            <person name="Liang C."/>
            <person name="Lipzen A."/>
            <person name="Lutzoni F."/>
            <person name="Magnuson J."/>
            <person name="Mondo S."/>
            <person name="Nolan M."/>
            <person name="Ohm R."/>
            <person name="Pangilinan J."/>
            <person name="Park H.-J."/>
            <person name="Ramirez L."/>
            <person name="Alfaro M."/>
            <person name="Sun H."/>
            <person name="Tritt A."/>
            <person name="Yoshinaga Y."/>
            <person name="Zwiers L.-H."/>
            <person name="Turgeon B."/>
            <person name="Goodwin S."/>
            <person name="Spatafora J."/>
            <person name="Crous P."/>
            <person name="Grigoriev I."/>
        </authorList>
    </citation>
    <scope>NUCLEOTIDE SEQUENCE</scope>
    <source>
        <strain evidence="9">Tuck. ex Michener</strain>
    </source>
</reference>
<dbReference type="SUPFAM" id="SSF55257">
    <property type="entry name" value="RBP11-like subunits of RNA polymerase"/>
    <property type="match status" value="1"/>
</dbReference>
<dbReference type="OrthoDB" id="270173at2759"/>
<dbReference type="InterPro" id="IPR011262">
    <property type="entry name" value="DNA-dir_RNA_pol_insert"/>
</dbReference>
<dbReference type="GO" id="GO:0006351">
    <property type="term" value="P:DNA-templated transcription"/>
    <property type="evidence" value="ECO:0007669"/>
    <property type="project" value="InterPro"/>
</dbReference>
<evidence type="ECO:0000313" key="9">
    <source>
        <dbReference type="EMBL" id="KAF2234444.1"/>
    </source>
</evidence>
<dbReference type="PROSITE" id="PS00446">
    <property type="entry name" value="RNA_POL_D_30KD"/>
    <property type="match status" value="1"/>
</dbReference>
<gene>
    <name evidence="9" type="ORF">EV356DRAFT_446487</name>
</gene>